<evidence type="ECO:0000256" key="2">
    <source>
        <dbReference type="ARBA" id="ARBA00004496"/>
    </source>
</evidence>
<gene>
    <name evidence="9" type="primary">pth</name>
    <name evidence="10" type="ORF">HA331_01965</name>
</gene>
<dbReference type="EC" id="3.1.1.29" evidence="3 9"/>
<dbReference type="CDD" id="cd02430">
    <property type="entry name" value="PTH2"/>
    <property type="match status" value="1"/>
</dbReference>
<proteinExistence type="inferred from homology"/>
<evidence type="ECO:0000313" key="11">
    <source>
        <dbReference type="Proteomes" id="UP000617544"/>
    </source>
</evidence>
<dbReference type="HAMAP" id="MF_00628">
    <property type="entry name" value="Pept_tRNA_hydro_arch"/>
    <property type="match status" value="1"/>
</dbReference>
<comment type="similarity">
    <text evidence="6 9">Belongs to the PTH2 family.</text>
</comment>
<dbReference type="RefSeq" id="WP_048053421.1">
    <property type="nucleotide sequence ID" value="NZ_DUJN01000002.1"/>
</dbReference>
<evidence type="ECO:0000256" key="8">
    <source>
        <dbReference type="ARBA" id="ARBA00050038"/>
    </source>
</evidence>
<dbReference type="PANTHER" id="PTHR12649">
    <property type="entry name" value="PEPTIDYL-TRNA HYDROLASE 2"/>
    <property type="match status" value="1"/>
</dbReference>
<keyword evidence="5 9" id="KW-0378">Hydrolase</keyword>
<comment type="subcellular location">
    <subcellularLocation>
        <location evidence="2 9">Cytoplasm</location>
    </subcellularLocation>
</comment>
<dbReference type="GO" id="GO:0004045">
    <property type="term" value="F:peptidyl-tRNA hydrolase activity"/>
    <property type="evidence" value="ECO:0007669"/>
    <property type="project" value="UniProtKB-UniRule"/>
</dbReference>
<dbReference type="Proteomes" id="UP000617544">
    <property type="component" value="Unassembled WGS sequence"/>
</dbReference>
<dbReference type="GO" id="GO:0005829">
    <property type="term" value="C:cytosol"/>
    <property type="evidence" value="ECO:0007669"/>
    <property type="project" value="TreeGrafter"/>
</dbReference>
<dbReference type="GO" id="GO:0006412">
    <property type="term" value="P:translation"/>
    <property type="evidence" value="ECO:0007669"/>
    <property type="project" value="UniProtKB-UniRule"/>
</dbReference>
<dbReference type="GeneID" id="1443856"/>
<evidence type="ECO:0000256" key="9">
    <source>
        <dbReference type="HAMAP-Rule" id="MF_00628"/>
    </source>
</evidence>
<dbReference type="NCBIfam" id="NF003314">
    <property type="entry name" value="PRK04322.1"/>
    <property type="match status" value="1"/>
</dbReference>
<name>A0A832T8Y1_PYRHR</name>
<dbReference type="AlphaFoldDB" id="A0A832T8Y1"/>
<dbReference type="PANTHER" id="PTHR12649:SF11">
    <property type="entry name" value="PEPTIDYL-TRNA HYDROLASE 2, MITOCHONDRIAL"/>
    <property type="match status" value="1"/>
</dbReference>
<dbReference type="NCBIfam" id="TIGR00283">
    <property type="entry name" value="arch_pth2"/>
    <property type="match status" value="1"/>
</dbReference>
<dbReference type="Gene3D" id="3.40.1490.10">
    <property type="entry name" value="Bit1"/>
    <property type="match status" value="1"/>
</dbReference>
<dbReference type="FunFam" id="3.40.1490.10:FF:000001">
    <property type="entry name" value="Peptidyl-tRNA hydrolase 2"/>
    <property type="match status" value="1"/>
</dbReference>
<evidence type="ECO:0000256" key="4">
    <source>
        <dbReference type="ARBA" id="ARBA00022490"/>
    </source>
</evidence>
<evidence type="ECO:0000313" key="10">
    <source>
        <dbReference type="EMBL" id="HII60523.1"/>
    </source>
</evidence>
<evidence type="ECO:0000256" key="5">
    <source>
        <dbReference type="ARBA" id="ARBA00022801"/>
    </source>
</evidence>
<evidence type="ECO:0000256" key="7">
    <source>
        <dbReference type="ARBA" id="ARBA00048707"/>
    </source>
</evidence>
<keyword evidence="4 9" id="KW-0963">Cytoplasm</keyword>
<comment type="function">
    <text evidence="1 9">The natural substrate for this enzyme may be peptidyl-tRNAs which drop off the ribosome during protein synthesis.</text>
</comment>
<evidence type="ECO:0000256" key="1">
    <source>
        <dbReference type="ARBA" id="ARBA00003043"/>
    </source>
</evidence>
<dbReference type="InterPro" id="IPR002833">
    <property type="entry name" value="PTH2"/>
</dbReference>
<accession>A0A832T8Y1</accession>
<evidence type="ECO:0000256" key="3">
    <source>
        <dbReference type="ARBA" id="ARBA00013260"/>
    </source>
</evidence>
<dbReference type="Pfam" id="PF01981">
    <property type="entry name" value="PTH2"/>
    <property type="match status" value="1"/>
</dbReference>
<protein>
    <recommendedName>
        <fullName evidence="8 9">Peptidyl-tRNA hydrolase</fullName>
        <shortName evidence="9">PTH</shortName>
        <ecNumber evidence="3 9">3.1.1.29</ecNumber>
    </recommendedName>
</protein>
<comment type="catalytic activity">
    <reaction evidence="7 9">
        <text>an N-acyl-L-alpha-aminoacyl-tRNA + H2O = an N-acyl-L-amino acid + a tRNA + H(+)</text>
        <dbReference type="Rhea" id="RHEA:54448"/>
        <dbReference type="Rhea" id="RHEA-COMP:10123"/>
        <dbReference type="Rhea" id="RHEA-COMP:13883"/>
        <dbReference type="ChEBI" id="CHEBI:15377"/>
        <dbReference type="ChEBI" id="CHEBI:15378"/>
        <dbReference type="ChEBI" id="CHEBI:59874"/>
        <dbReference type="ChEBI" id="CHEBI:78442"/>
        <dbReference type="ChEBI" id="CHEBI:138191"/>
        <dbReference type="EC" id="3.1.1.29"/>
    </reaction>
</comment>
<dbReference type="InterPro" id="IPR034759">
    <property type="entry name" value="Pept_tRNA_hydro_arch"/>
</dbReference>
<comment type="caution">
    <text evidence="10">The sequence shown here is derived from an EMBL/GenBank/DDBJ whole genome shotgun (WGS) entry which is preliminary data.</text>
</comment>
<evidence type="ECO:0000256" key="6">
    <source>
        <dbReference type="ARBA" id="ARBA00038050"/>
    </source>
</evidence>
<reference evidence="10" key="1">
    <citation type="journal article" date="2020" name="bioRxiv">
        <title>A rank-normalized archaeal taxonomy based on genome phylogeny resolves widespread incomplete and uneven classifications.</title>
        <authorList>
            <person name="Rinke C."/>
            <person name="Chuvochina M."/>
            <person name="Mussig A.J."/>
            <person name="Chaumeil P.-A."/>
            <person name="Waite D.W."/>
            <person name="Whitman W.B."/>
            <person name="Parks D.H."/>
            <person name="Hugenholtz P."/>
        </authorList>
    </citation>
    <scope>NUCLEOTIDE SEQUENCE</scope>
    <source>
        <strain evidence="10">UBA8834</strain>
    </source>
</reference>
<dbReference type="InterPro" id="IPR023476">
    <property type="entry name" value="Pep_tRNA_hydro_II_dom_sf"/>
</dbReference>
<dbReference type="EMBL" id="DUJN01000002">
    <property type="protein sequence ID" value="HII60523.1"/>
    <property type="molecule type" value="Genomic_DNA"/>
</dbReference>
<dbReference type="SUPFAM" id="SSF102462">
    <property type="entry name" value="Peptidyl-tRNA hydrolase II"/>
    <property type="match status" value="1"/>
</dbReference>
<sequence length="118" mass="13004">MFKYKQVIVARADLKLSKGKLAAQVAHGAVTAAFEAYKKKREWFEAWFREGQKKVVVKVESEEELFKLKAEAEKLGLPNALIRDAGLTEIPPGTVTVLAVGPAPEEIVDKVTGNLKLL</sequence>
<organism evidence="10 11">
    <name type="scientific">Pyrococcus horikoshii</name>
    <dbReference type="NCBI Taxonomy" id="53953"/>
    <lineage>
        <taxon>Archaea</taxon>
        <taxon>Methanobacteriati</taxon>
        <taxon>Methanobacteriota</taxon>
        <taxon>Thermococci</taxon>
        <taxon>Thermococcales</taxon>
        <taxon>Thermococcaceae</taxon>
        <taxon>Pyrococcus</taxon>
    </lineage>
</organism>